<reference evidence="1 2" key="1">
    <citation type="journal article" date="2016" name="Nat. Commun.">
        <title>Thousands of microbial genomes shed light on interconnected biogeochemical processes in an aquifer system.</title>
        <authorList>
            <person name="Anantharaman K."/>
            <person name="Brown C.T."/>
            <person name="Hug L.A."/>
            <person name="Sharon I."/>
            <person name="Castelle C.J."/>
            <person name="Probst A.J."/>
            <person name="Thomas B.C."/>
            <person name="Singh A."/>
            <person name="Wilkins M.J."/>
            <person name="Karaoz U."/>
            <person name="Brodie E.L."/>
            <person name="Williams K.H."/>
            <person name="Hubbard S.S."/>
            <person name="Banfield J.F."/>
        </authorList>
    </citation>
    <scope>NUCLEOTIDE SEQUENCE [LARGE SCALE GENOMIC DNA]</scope>
</reference>
<dbReference type="CDD" id="cd14789">
    <property type="entry name" value="Tiki"/>
    <property type="match status" value="1"/>
</dbReference>
<name>A0A1F6THR4_9PROT</name>
<gene>
    <name evidence="1" type="ORF">A2150_07400</name>
</gene>
<comment type="caution">
    <text evidence="1">The sequence shown here is derived from an EMBL/GenBank/DDBJ whole genome shotgun (WGS) entry which is preliminary data.</text>
</comment>
<dbReference type="Pfam" id="PF01963">
    <property type="entry name" value="TraB_PrgY_gumN"/>
    <property type="match status" value="1"/>
</dbReference>
<organism evidence="1 2">
    <name type="scientific">Candidatus Muproteobacteria bacterium RBG_16_64_11</name>
    <dbReference type="NCBI Taxonomy" id="1817758"/>
    <lineage>
        <taxon>Bacteria</taxon>
        <taxon>Pseudomonadati</taxon>
        <taxon>Pseudomonadota</taxon>
        <taxon>Candidatus Muproteobacteria</taxon>
    </lineage>
</organism>
<dbReference type="PANTHER" id="PTHR40590">
    <property type="entry name" value="CYTOPLASMIC PROTEIN-RELATED"/>
    <property type="match status" value="1"/>
</dbReference>
<evidence type="ECO:0008006" key="3">
    <source>
        <dbReference type="Google" id="ProtNLM"/>
    </source>
</evidence>
<dbReference type="AlphaFoldDB" id="A0A1F6THR4"/>
<evidence type="ECO:0000313" key="1">
    <source>
        <dbReference type="EMBL" id="OGI44628.1"/>
    </source>
</evidence>
<proteinExistence type="predicted"/>
<sequence length="289" mass="31877">MLVAGVLALALPVGATPQPAGDAHTHNKGLLWKIETTAVRPSFLFGTIHSDDARLASLPAPVKARFDQAASFTMEALANAADMLAMAEAMYFNDGNTLEDVLDKKLYRRTLQALATRGLPAESAHKMKPWAAMMTLSLPPPTTGLFLDLALQLEAARQSKPTYGLETMAEQVAVFDELRLEDQVELLRDSVANLHRLDRQVEELIQAYLRRDLGGLAAIERKYRIGDARLNELLTGRLLVTRNRVMLERMQPRLREGNAFIAVGALHLHGNDGLLALLEKNGYRVSAVY</sequence>
<accession>A0A1F6THR4</accession>
<dbReference type="Proteomes" id="UP000177925">
    <property type="component" value="Unassembled WGS sequence"/>
</dbReference>
<dbReference type="PANTHER" id="PTHR40590:SF1">
    <property type="entry name" value="CYTOPLASMIC PROTEIN"/>
    <property type="match status" value="1"/>
</dbReference>
<dbReference type="InterPro" id="IPR002816">
    <property type="entry name" value="TraB/PrgY/GumN_fam"/>
</dbReference>
<evidence type="ECO:0000313" key="2">
    <source>
        <dbReference type="Proteomes" id="UP000177925"/>
    </source>
</evidence>
<protein>
    <recommendedName>
        <fullName evidence="3">TraB/GumN family protein</fullName>
    </recommendedName>
</protein>
<dbReference type="InterPro" id="IPR047111">
    <property type="entry name" value="YbaP-like"/>
</dbReference>
<dbReference type="EMBL" id="MFSS01000017">
    <property type="protein sequence ID" value="OGI44628.1"/>
    <property type="molecule type" value="Genomic_DNA"/>
</dbReference>